<keyword evidence="7" id="KW-0804">Transcription</keyword>
<keyword evidence="12" id="KW-1185">Reference proteome</keyword>
<dbReference type="PANTHER" id="PTHR40626:SF10">
    <property type="entry name" value="C2H2-TYPE DOMAIN-CONTAINING PROTEIN"/>
    <property type="match status" value="1"/>
</dbReference>
<keyword evidence="2" id="KW-0479">Metal-binding</keyword>
<dbReference type="Pfam" id="PF04082">
    <property type="entry name" value="Fungal_trans"/>
    <property type="match status" value="1"/>
</dbReference>
<keyword evidence="5" id="KW-0862">Zinc</keyword>
<dbReference type="GeneID" id="37140851"/>
<protein>
    <recommendedName>
        <fullName evidence="10">Xylanolytic transcriptional activator regulatory domain-containing protein</fullName>
    </recommendedName>
</protein>
<comment type="subcellular location">
    <subcellularLocation>
        <location evidence="1">Nucleus</location>
    </subcellularLocation>
</comment>
<dbReference type="PANTHER" id="PTHR40626">
    <property type="entry name" value="MIP31509P"/>
    <property type="match status" value="1"/>
</dbReference>
<dbReference type="RefSeq" id="XP_025490436.1">
    <property type="nucleotide sequence ID" value="XM_025638109.1"/>
</dbReference>
<evidence type="ECO:0000256" key="4">
    <source>
        <dbReference type="ARBA" id="ARBA00022771"/>
    </source>
</evidence>
<evidence type="ECO:0000256" key="5">
    <source>
        <dbReference type="ARBA" id="ARBA00022833"/>
    </source>
</evidence>
<feature type="region of interest" description="Disordered" evidence="9">
    <location>
        <begin position="638"/>
        <end position="657"/>
    </location>
</feature>
<dbReference type="GO" id="GO:0000981">
    <property type="term" value="F:DNA-binding transcription factor activity, RNA polymerase II-specific"/>
    <property type="evidence" value="ECO:0007669"/>
    <property type="project" value="InterPro"/>
</dbReference>
<reference evidence="11 12" key="1">
    <citation type="submission" date="2016-12" db="EMBL/GenBank/DDBJ databases">
        <title>The genomes of Aspergillus section Nigri reveals drivers in fungal speciation.</title>
        <authorList>
            <consortium name="DOE Joint Genome Institute"/>
            <person name="Vesth T.C."/>
            <person name="Nybo J."/>
            <person name="Theobald S."/>
            <person name="Brandl J."/>
            <person name="Frisvad J.C."/>
            <person name="Nielsen K.F."/>
            <person name="Lyhne E.K."/>
            <person name="Kogle M.E."/>
            <person name="Kuo A."/>
            <person name="Riley R."/>
            <person name="Clum A."/>
            <person name="Nolan M."/>
            <person name="Lipzen A."/>
            <person name="Salamov A."/>
            <person name="Henrissat B."/>
            <person name="Wiebenga A."/>
            <person name="De Vries R.P."/>
            <person name="Grigoriev I.V."/>
            <person name="Mortensen U.H."/>
            <person name="Andersen M.R."/>
            <person name="Baker S.E."/>
        </authorList>
    </citation>
    <scope>NUCLEOTIDE SEQUENCE [LARGE SCALE GENOMIC DNA]</scope>
    <source>
        <strain evidence="11 12">CBS 121591</strain>
    </source>
</reference>
<keyword evidence="4" id="KW-0863">Zinc-finger</keyword>
<name>A0A319C2K8_9EURO</name>
<feature type="domain" description="Xylanolytic transcriptional activator regulatory" evidence="10">
    <location>
        <begin position="207"/>
        <end position="471"/>
    </location>
</feature>
<sequence>MSHNISPTGGDTQTSDGPVTPATTHDTNQSVPVASVDGRAPVLDGSSRAFTSPDSGSMLPQGMTTGASLGPLHTPWPEPTSNFGDFAFFIDSMAMPYGNMNPTLSMDQPILPFSSISLFSDGTRTQSSQLQADMPDSVGADPQAPRLFDDFTSTFPSFDPPPKSNAEPWKVTQEIWDYFLTQIQSFAALLPPQFFLPSRHTMTRYITTYFTGFHRHLPFLHVPSFSPIKCPVELVLAMATIGAQSAFDHANAIMFYRTSLAIVQERLQRRKTQQRVKCFPAPARDPAEPQTDQFDPLPPAQTLLILMAMATWGNSHAIFNEAVGLQNTLANYIRNEKLLAPPPPPDPSWASWVQAEGMNRTINIIFCFFIFHTIVYDTPPAILNCELQTRLPCRETVWEAPNQADWIEARKSLPAEPTFQSAFSRLFVEQQQQQLTSSLATYHSLGGYTLILAIIQHIYFLRATNHHRQQIDGCLSPRATTIPPPAIAAVEQALKNWQLGWSRDPESFLGPGGPSGPISFNATALLRMAYIRLSIDVGPWRALTSHDPGEIAASMYAYHRQHSHHHHDVHHRLTRTVLYSAHALSIPVKIGVNIVARNQAFAWSLQHALCALECAFVTSQWLLAMEARRCDTDATLTSAEEHEHHGVPRDSGSDQERGEAERLLAYIKDMVAEADPAGELAARGGRGGSPHVDLCVHVLKIWQKLLSGYAVWDVVRLIGRVLEAYWRILEGGLASEVGDSG</sequence>
<feature type="region of interest" description="Disordered" evidence="9">
    <location>
        <begin position="1"/>
        <end position="76"/>
    </location>
</feature>
<keyword evidence="6" id="KW-0805">Transcription regulation</keyword>
<dbReference type="CDD" id="cd12148">
    <property type="entry name" value="fungal_TF_MHR"/>
    <property type="match status" value="1"/>
</dbReference>
<evidence type="ECO:0000256" key="3">
    <source>
        <dbReference type="ARBA" id="ARBA00022737"/>
    </source>
</evidence>
<keyword evidence="8" id="KW-0539">Nucleus</keyword>
<accession>A0A319C2K8</accession>
<evidence type="ECO:0000256" key="7">
    <source>
        <dbReference type="ARBA" id="ARBA00023163"/>
    </source>
</evidence>
<evidence type="ECO:0000256" key="8">
    <source>
        <dbReference type="ARBA" id="ARBA00023242"/>
    </source>
</evidence>
<dbReference type="InterPro" id="IPR051059">
    <property type="entry name" value="VerF-like"/>
</dbReference>
<evidence type="ECO:0000256" key="1">
    <source>
        <dbReference type="ARBA" id="ARBA00004123"/>
    </source>
</evidence>
<dbReference type="GO" id="GO:0005634">
    <property type="term" value="C:nucleus"/>
    <property type="evidence" value="ECO:0007669"/>
    <property type="project" value="UniProtKB-SubCell"/>
</dbReference>
<dbReference type="Proteomes" id="UP000248340">
    <property type="component" value="Unassembled WGS sequence"/>
</dbReference>
<dbReference type="AlphaFoldDB" id="A0A319C2K8"/>
<dbReference type="STRING" id="1448315.A0A319C2K8"/>
<dbReference type="GO" id="GO:0006351">
    <property type="term" value="P:DNA-templated transcription"/>
    <property type="evidence" value="ECO:0007669"/>
    <property type="project" value="InterPro"/>
</dbReference>
<dbReference type="InterPro" id="IPR007219">
    <property type="entry name" value="XnlR_reg_dom"/>
</dbReference>
<keyword evidence="3" id="KW-0677">Repeat</keyword>
<dbReference type="GO" id="GO:0000785">
    <property type="term" value="C:chromatin"/>
    <property type="evidence" value="ECO:0007669"/>
    <property type="project" value="TreeGrafter"/>
</dbReference>
<evidence type="ECO:0000256" key="2">
    <source>
        <dbReference type="ARBA" id="ARBA00022723"/>
    </source>
</evidence>
<dbReference type="GO" id="GO:0008270">
    <property type="term" value="F:zinc ion binding"/>
    <property type="evidence" value="ECO:0007669"/>
    <property type="project" value="UniProtKB-KW"/>
</dbReference>
<dbReference type="VEuPathDB" id="FungiDB:BO82DRAFT_384497"/>
<evidence type="ECO:0000259" key="10">
    <source>
        <dbReference type="Pfam" id="PF04082"/>
    </source>
</evidence>
<evidence type="ECO:0000313" key="12">
    <source>
        <dbReference type="Proteomes" id="UP000248340"/>
    </source>
</evidence>
<feature type="compositionally biased region" description="Polar residues" evidence="9">
    <location>
        <begin position="1"/>
        <end position="32"/>
    </location>
</feature>
<dbReference type="GO" id="GO:0000978">
    <property type="term" value="F:RNA polymerase II cis-regulatory region sequence-specific DNA binding"/>
    <property type="evidence" value="ECO:0007669"/>
    <property type="project" value="InterPro"/>
</dbReference>
<organism evidence="11 12">
    <name type="scientific">Aspergillus uvarum CBS 121591</name>
    <dbReference type="NCBI Taxonomy" id="1448315"/>
    <lineage>
        <taxon>Eukaryota</taxon>
        <taxon>Fungi</taxon>
        <taxon>Dikarya</taxon>
        <taxon>Ascomycota</taxon>
        <taxon>Pezizomycotina</taxon>
        <taxon>Eurotiomycetes</taxon>
        <taxon>Eurotiomycetidae</taxon>
        <taxon>Eurotiales</taxon>
        <taxon>Aspergillaceae</taxon>
        <taxon>Aspergillus</taxon>
        <taxon>Aspergillus subgen. Circumdati</taxon>
    </lineage>
</organism>
<feature type="compositionally biased region" description="Basic and acidic residues" evidence="9">
    <location>
        <begin position="639"/>
        <end position="657"/>
    </location>
</feature>
<evidence type="ECO:0000256" key="6">
    <source>
        <dbReference type="ARBA" id="ARBA00023015"/>
    </source>
</evidence>
<evidence type="ECO:0000313" key="11">
    <source>
        <dbReference type="EMBL" id="PYH80236.1"/>
    </source>
</evidence>
<gene>
    <name evidence="11" type="ORF">BO82DRAFT_384497</name>
</gene>
<dbReference type="OrthoDB" id="654211at2759"/>
<proteinExistence type="predicted"/>
<evidence type="ECO:0000256" key="9">
    <source>
        <dbReference type="SAM" id="MobiDB-lite"/>
    </source>
</evidence>
<dbReference type="EMBL" id="KZ821711">
    <property type="protein sequence ID" value="PYH80236.1"/>
    <property type="molecule type" value="Genomic_DNA"/>
</dbReference>